<comment type="caution">
    <text evidence="7">The sequence shown here is derived from an EMBL/GenBank/DDBJ whole genome shotgun (WGS) entry which is preliminary data.</text>
</comment>
<feature type="transmembrane region" description="Helical" evidence="5">
    <location>
        <begin position="108"/>
        <end position="131"/>
    </location>
</feature>
<dbReference type="GO" id="GO:0016020">
    <property type="term" value="C:membrane"/>
    <property type="evidence" value="ECO:0007669"/>
    <property type="project" value="UniProtKB-SubCell"/>
</dbReference>
<dbReference type="SUPFAM" id="SSF103473">
    <property type="entry name" value="MFS general substrate transporter"/>
    <property type="match status" value="1"/>
</dbReference>
<feature type="transmembrane region" description="Helical" evidence="5">
    <location>
        <begin position="179"/>
        <end position="196"/>
    </location>
</feature>
<dbReference type="InterPro" id="IPR011701">
    <property type="entry name" value="MFS"/>
</dbReference>
<reference evidence="8" key="1">
    <citation type="submission" date="2017-09" db="EMBL/GenBank/DDBJ databases">
        <title>Depth-based differentiation of microbial function through sediment-hosted aquifers and enrichment of novel symbionts in the deep terrestrial subsurface.</title>
        <authorList>
            <person name="Probst A.J."/>
            <person name="Ladd B."/>
            <person name="Jarett J.K."/>
            <person name="Geller-Mcgrath D.E."/>
            <person name="Sieber C.M.K."/>
            <person name="Emerson J.B."/>
            <person name="Anantharaman K."/>
            <person name="Thomas B.C."/>
            <person name="Malmstrom R."/>
            <person name="Stieglmeier M."/>
            <person name="Klingl A."/>
            <person name="Woyke T."/>
            <person name="Ryan C.M."/>
            <person name="Banfield J.F."/>
        </authorList>
    </citation>
    <scope>NUCLEOTIDE SEQUENCE [LARGE SCALE GENOMIC DNA]</scope>
</reference>
<dbReference type="GO" id="GO:0022857">
    <property type="term" value="F:transmembrane transporter activity"/>
    <property type="evidence" value="ECO:0007669"/>
    <property type="project" value="InterPro"/>
</dbReference>
<dbReference type="Proteomes" id="UP000231379">
    <property type="component" value="Unassembled WGS sequence"/>
</dbReference>
<feature type="transmembrane region" description="Helical" evidence="5">
    <location>
        <begin position="233"/>
        <end position="260"/>
    </location>
</feature>
<dbReference type="EMBL" id="PFBM01000009">
    <property type="protein sequence ID" value="PIR82661.1"/>
    <property type="molecule type" value="Genomic_DNA"/>
</dbReference>
<evidence type="ECO:0000256" key="4">
    <source>
        <dbReference type="ARBA" id="ARBA00023136"/>
    </source>
</evidence>
<gene>
    <name evidence="7" type="ORF">COU20_01300</name>
</gene>
<protein>
    <recommendedName>
        <fullName evidence="6">Major facilitator superfamily (MFS) profile domain-containing protein</fullName>
    </recommendedName>
</protein>
<sequence length="416" mass="42382">MHSDSTSKDLTADVRRNTAILAACMGLSWAVVQLVVALSAVIFAYLTGEASLGGLAPGLYLMSWAVASFIMGRFMDTHGRAKGLRLGFAAGVAGAILVHAGTSIESSVLFLFGLCLVGACSGTVNLARVGAADMYPPARRARGISFVLLGAAFGAIASPIAFAPMLIGAGSGAELAAPWFAAAALLAVGAVITFGIRIDPIEVGRRIALRAQTVGATGAEPARKLRELIALPTVLPAMIAAVLSQAVMAAFMSITGLIMVGHGHDAVAVTIVMSAHFLGMFGLVLVAGQLVDRLGRRLSIIAGLLILAFGVLLLLAGQGMGTVLPALFIIGLGWNLAFVGSTAVLADAVRPLERARLLGFNDFAAISLSALGAAVCALILGLAGLVPLVLVGVFLSLLPIAGLLSNKANEDAQRAQ</sequence>
<keyword evidence="2 5" id="KW-0812">Transmembrane</keyword>
<keyword evidence="3 5" id="KW-1133">Transmembrane helix</keyword>
<dbReference type="PANTHER" id="PTHR23534">
    <property type="entry name" value="MFS PERMEASE"/>
    <property type="match status" value="1"/>
</dbReference>
<dbReference type="InterPro" id="IPR005829">
    <property type="entry name" value="Sugar_transporter_CS"/>
</dbReference>
<evidence type="ECO:0000256" key="2">
    <source>
        <dbReference type="ARBA" id="ARBA00022692"/>
    </source>
</evidence>
<comment type="subcellular location">
    <subcellularLocation>
        <location evidence="1">Membrane</location>
        <topology evidence="1">Multi-pass membrane protein</topology>
    </subcellularLocation>
</comment>
<dbReference type="InterPro" id="IPR020846">
    <property type="entry name" value="MFS_dom"/>
</dbReference>
<organism evidence="7 8">
    <name type="scientific">Candidatus Kaiserbacteria bacterium CG10_big_fil_rev_8_21_14_0_10_59_10</name>
    <dbReference type="NCBI Taxonomy" id="1974612"/>
    <lineage>
        <taxon>Bacteria</taxon>
        <taxon>Candidatus Kaiseribacteriota</taxon>
    </lineage>
</organism>
<evidence type="ECO:0000259" key="6">
    <source>
        <dbReference type="PROSITE" id="PS50850"/>
    </source>
</evidence>
<dbReference type="AlphaFoldDB" id="A0A2H0U8C9"/>
<evidence type="ECO:0000256" key="1">
    <source>
        <dbReference type="ARBA" id="ARBA00004141"/>
    </source>
</evidence>
<dbReference type="PROSITE" id="PS50850">
    <property type="entry name" value="MFS"/>
    <property type="match status" value="1"/>
</dbReference>
<keyword evidence="4 5" id="KW-0472">Membrane</keyword>
<dbReference type="Pfam" id="PF07690">
    <property type="entry name" value="MFS_1"/>
    <property type="match status" value="1"/>
</dbReference>
<evidence type="ECO:0000256" key="3">
    <source>
        <dbReference type="ARBA" id="ARBA00022989"/>
    </source>
</evidence>
<dbReference type="PANTHER" id="PTHR23534:SF1">
    <property type="entry name" value="MAJOR FACILITATOR SUPERFAMILY PROTEIN"/>
    <property type="match status" value="1"/>
</dbReference>
<dbReference type="InterPro" id="IPR036259">
    <property type="entry name" value="MFS_trans_sf"/>
</dbReference>
<feature type="transmembrane region" description="Helical" evidence="5">
    <location>
        <begin position="83"/>
        <end position="102"/>
    </location>
</feature>
<dbReference type="PROSITE" id="PS00216">
    <property type="entry name" value="SUGAR_TRANSPORT_1"/>
    <property type="match status" value="1"/>
</dbReference>
<name>A0A2H0U8C9_9BACT</name>
<evidence type="ECO:0000313" key="8">
    <source>
        <dbReference type="Proteomes" id="UP000231379"/>
    </source>
</evidence>
<evidence type="ECO:0000256" key="5">
    <source>
        <dbReference type="SAM" id="Phobius"/>
    </source>
</evidence>
<evidence type="ECO:0000313" key="7">
    <source>
        <dbReference type="EMBL" id="PIR82661.1"/>
    </source>
</evidence>
<feature type="transmembrane region" description="Helical" evidence="5">
    <location>
        <begin position="266"/>
        <end position="286"/>
    </location>
</feature>
<accession>A0A2H0U8C9</accession>
<dbReference type="Gene3D" id="1.20.1250.20">
    <property type="entry name" value="MFS general substrate transporter like domains"/>
    <property type="match status" value="1"/>
</dbReference>
<feature type="transmembrane region" description="Helical" evidence="5">
    <location>
        <begin position="298"/>
        <end position="317"/>
    </location>
</feature>
<feature type="transmembrane region" description="Helical" evidence="5">
    <location>
        <begin position="52"/>
        <end position="71"/>
    </location>
</feature>
<feature type="transmembrane region" description="Helical" evidence="5">
    <location>
        <begin position="143"/>
        <end position="167"/>
    </location>
</feature>
<feature type="domain" description="Major facilitator superfamily (MFS) profile" evidence="6">
    <location>
        <begin position="225"/>
        <end position="416"/>
    </location>
</feature>
<proteinExistence type="predicted"/>
<feature type="transmembrane region" description="Helical" evidence="5">
    <location>
        <begin position="20"/>
        <end position="46"/>
    </location>
</feature>
<feature type="transmembrane region" description="Helical" evidence="5">
    <location>
        <begin position="358"/>
        <end position="380"/>
    </location>
</feature>
<feature type="transmembrane region" description="Helical" evidence="5">
    <location>
        <begin position="386"/>
        <end position="404"/>
    </location>
</feature>
<feature type="transmembrane region" description="Helical" evidence="5">
    <location>
        <begin position="323"/>
        <end position="346"/>
    </location>
</feature>